<organism evidence="1 2">
    <name type="scientific">Trifolium medium</name>
    <dbReference type="NCBI Taxonomy" id="97028"/>
    <lineage>
        <taxon>Eukaryota</taxon>
        <taxon>Viridiplantae</taxon>
        <taxon>Streptophyta</taxon>
        <taxon>Embryophyta</taxon>
        <taxon>Tracheophyta</taxon>
        <taxon>Spermatophyta</taxon>
        <taxon>Magnoliopsida</taxon>
        <taxon>eudicotyledons</taxon>
        <taxon>Gunneridae</taxon>
        <taxon>Pentapetalae</taxon>
        <taxon>rosids</taxon>
        <taxon>fabids</taxon>
        <taxon>Fabales</taxon>
        <taxon>Fabaceae</taxon>
        <taxon>Papilionoideae</taxon>
        <taxon>50 kb inversion clade</taxon>
        <taxon>NPAAA clade</taxon>
        <taxon>Hologalegina</taxon>
        <taxon>IRL clade</taxon>
        <taxon>Trifolieae</taxon>
        <taxon>Trifolium</taxon>
    </lineage>
</organism>
<evidence type="ECO:0000313" key="1">
    <source>
        <dbReference type="EMBL" id="MCI24214.1"/>
    </source>
</evidence>
<keyword evidence="2" id="KW-1185">Reference proteome</keyword>
<reference evidence="1 2" key="1">
    <citation type="journal article" date="2018" name="Front. Plant Sci.">
        <title>Red Clover (Trifolium pratense) and Zigzag Clover (T. medium) - A Picture of Genomic Similarities and Differences.</title>
        <authorList>
            <person name="Dluhosova J."/>
            <person name="Istvanek J."/>
            <person name="Nedelnik J."/>
            <person name="Repkova J."/>
        </authorList>
    </citation>
    <scope>NUCLEOTIDE SEQUENCE [LARGE SCALE GENOMIC DNA]</scope>
    <source>
        <strain evidence="2">cv. 10/8</strain>
        <tissue evidence="1">Leaf</tissue>
    </source>
</reference>
<proteinExistence type="predicted"/>
<name>A0A392QJZ9_9FABA</name>
<feature type="non-terminal residue" evidence="1">
    <location>
        <position position="139"/>
    </location>
</feature>
<sequence length="139" mass="15864">MSSPSLITCELEQLISKKLLAIENMSLLTDFLVKHPSVLLRDTLLSSSRSEFVELLHDVRKCGFDKDWLDGVEKHALFPDLHFSQDALQKLLDSQQHVTKEVEAINLKLNIFSQHVEDLKRQLISSEAVLESIIQQKAQ</sequence>
<protein>
    <submittedName>
        <fullName evidence="1">CC-NBS-LRR resistance protein</fullName>
    </submittedName>
</protein>
<comment type="caution">
    <text evidence="1">The sequence shown here is derived from an EMBL/GenBank/DDBJ whole genome shotgun (WGS) entry which is preliminary data.</text>
</comment>
<dbReference type="AlphaFoldDB" id="A0A392QJZ9"/>
<evidence type="ECO:0000313" key="2">
    <source>
        <dbReference type="Proteomes" id="UP000265520"/>
    </source>
</evidence>
<dbReference type="EMBL" id="LXQA010140185">
    <property type="protein sequence ID" value="MCI24214.1"/>
    <property type="molecule type" value="Genomic_DNA"/>
</dbReference>
<dbReference type="Proteomes" id="UP000265520">
    <property type="component" value="Unassembled WGS sequence"/>
</dbReference>
<accession>A0A392QJZ9</accession>